<feature type="transmembrane region" description="Helical" evidence="1">
    <location>
        <begin position="25"/>
        <end position="45"/>
    </location>
</feature>
<sequence length="55" mass="6100">MDPALLISVWGIICSDNEYPKNGTIGNLLPVLVPFPIVTVCPIPLKEIKKNKKLR</sequence>
<reference evidence="2" key="2">
    <citation type="submission" date="2020-09" db="EMBL/GenBank/DDBJ databases">
        <authorList>
            <person name="Sun Q."/>
            <person name="Zhou Y."/>
        </authorList>
    </citation>
    <scope>NUCLEOTIDE SEQUENCE</scope>
    <source>
        <strain evidence="2">CGMCC 1.12751</strain>
    </source>
</reference>
<gene>
    <name evidence="2" type="ORF">GCM10010976_28810</name>
</gene>
<name>A0A917GT39_9FLAO</name>
<evidence type="ECO:0000313" key="2">
    <source>
        <dbReference type="EMBL" id="GGG56196.1"/>
    </source>
</evidence>
<proteinExistence type="predicted"/>
<keyword evidence="1" id="KW-0812">Transmembrane</keyword>
<evidence type="ECO:0000313" key="3">
    <source>
        <dbReference type="Proteomes" id="UP000625976"/>
    </source>
</evidence>
<evidence type="ECO:0000256" key="1">
    <source>
        <dbReference type="SAM" id="Phobius"/>
    </source>
</evidence>
<keyword evidence="1" id="KW-1133">Transmembrane helix</keyword>
<dbReference type="Proteomes" id="UP000625976">
    <property type="component" value="Unassembled WGS sequence"/>
</dbReference>
<keyword evidence="1" id="KW-0472">Membrane</keyword>
<protein>
    <submittedName>
        <fullName evidence="2">Uncharacterized protein</fullName>
    </submittedName>
</protein>
<dbReference type="AlphaFoldDB" id="A0A917GT39"/>
<reference evidence="2" key="1">
    <citation type="journal article" date="2014" name="Int. J. Syst. Evol. Microbiol.">
        <title>Complete genome sequence of Corynebacterium casei LMG S-19264T (=DSM 44701T), isolated from a smear-ripened cheese.</title>
        <authorList>
            <consortium name="US DOE Joint Genome Institute (JGI-PGF)"/>
            <person name="Walter F."/>
            <person name="Albersmeier A."/>
            <person name="Kalinowski J."/>
            <person name="Ruckert C."/>
        </authorList>
    </citation>
    <scope>NUCLEOTIDE SEQUENCE</scope>
    <source>
        <strain evidence="2">CGMCC 1.12751</strain>
    </source>
</reference>
<keyword evidence="3" id="KW-1185">Reference proteome</keyword>
<dbReference type="EMBL" id="BMFQ01000003">
    <property type="protein sequence ID" value="GGG56196.1"/>
    <property type="molecule type" value="Genomic_DNA"/>
</dbReference>
<comment type="caution">
    <text evidence="2">The sequence shown here is derived from an EMBL/GenBank/DDBJ whole genome shotgun (WGS) entry which is preliminary data.</text>
</comment>
<accession>A0A917GT39</accession>
<organism evidence="2 3">
    <name type="scientific">Bizionia arctica</name>
    <dbReference type="NCBI Taxonomy" id="1495645"/>
    <lineage>
        <taxon>Bacteria</taxon>
        <taxon>Pseudomonadati</taxon>
        <taxon>Bacteroidota</taxon>
        <taxon>Flavobacteriia</taxon>
        <taxon>Flavobacteriales</taxon>
        <taxon>Flavobacteriaceae</taxon>
        <taxon>Bizionia</taxon>
    </lineage>
</organism>